<evidence type="ECO:0000313" key="1">
    <source>
        <dbReference type="EMBL" id="KRY71916.1"/>
    </source>
</evidence>
<organism evidence="1 2">
    <name type="scientific">Trichinella pseudospiralis</name>
    <name type="common">Parasitic roundworm</name>
    <dbReference type="NCBI Taxonomy" id="6337"/>
    <lineage>
        <taxon>Eukaryota</taxon>
        <taxon>Metazoa</taxon>
        <taxon>Ecdysozoa</taxon>
        <taxon>Nematoda</taxon>
        <taxon>Enoplea</taxon>
        <taxon>Dorylaimia</taxon>
        <taxon>Trichinellida</taxon>
        <taxon>Trichinellidae</taxon>
        <taxon>Trichinella</taxon>
    </lineage>
</organism>
<dbReference type="AlphaFoldDB" id="A0A0V1EE57"/>
<protein>
    <submittedName>
        <fullName evidence="1">Uncharacterized protein</fullName>
    </submittedName>
</protein>
<comment type="caution">
    <text evidence="1">The sequence shown here is derived from an EMBL/GenBank/DDBJ whole genome shotgun (WGS) entry which is preliminary data.</text>
</comment>
<evidence type="ECO:0000313" key="2">
    <source>
        <dbReference type="Proteomes" id="UP000054632"/>
    </source>
</evidence>
<dbReference type="Proteomes" id="UP000054632">
    <property type="component" value="Unassembled WGS sequence"/>
</dbReference>
<sequence>MVFGVSNIKCMIIKPEFQDGITVSCIVSIAHLLFNTFVLRPCLLHFDDEDGLHSTNNLDAKAMGLSTPDGNRWHSLACNPWSHAFVDNVVMHNNLLHRGKNRDLGRWLAVAEKQLNELRRLAAEDTRLSHPDVFMRGQLLPVAYCLLYVLYAIRYACECMERSAQASLDI</sequence>
<dbReference type="EMBL" id="JYDR01000051">
    <property type="protein sequence ID" value="KRY71916.1"/>
    <property type="molecule type" value="Genomic_DNA"/>
</dbReference>
<reference evidence="1 2" key="1">
    <citation type="submission" date="2015-01" db="EMBL/GenBank/DDBJ databases">
        <title>Evolution of Trichinella species and genotypes.</title>
        <authorList>
            <person name="Korhonen P.K."/>
            <person name="Edoardo P."/>
            <person name="Giuseppe L.R."/>
            <person name="Gasser R.B."/>
        </authorList>
    </citation>
    <scope>NUCLEOTIDE SEQUENCE [LARGE SCALE GENOMIC DNA]</scope>
    <source>
        <strain evidence="1">ISS13</strain>
    </source>
</reference>
<accession>A0A0V1EE57</accession>
<proteinExistence type="predicted"/>
<name>A0A0V1EE57_TRIPS</name>
<gene>
    <name evidence="1" type="ORF">T4A_1982</name>
</gene>